<dbReference type="InterPro" id="IPR011016">
    <property type="entry name" value="Znf_RING-CH"/>
</dbReference>
<dbReference type="SUPFAM" id="SSF57850">
    <property type="entry name" value="RING/U-box"/>
    <property type="match status" value="1"/>
</dbReference>
<keyword evidence="2 10" id="KW-0812">Transmembrane</keyword>
<evidence type="ECO:0000256" key="5">
    <source>
        <dbReference type="ARBA" id="ARBA00022833"/>
    </source>
</evidence>
<feature type="domain" description="RING-type" evidence="11">
    <location>
        <begin position="56"/>
        <end position="107"/>
    </location>
</feature>
<reference evidence="13" key="1">
    <citation type="submission" date="2014-12" db="EMBL/GenBank/DDBJ databases">
        <title>Genome Sequence of Valsa Canker Pathogens Uncovers a Specific Adaption of Colonization on Woody Bark.</title>
        <authorList>
            <person name="Yin Z."/>
            <person name="Liu H."/>
            <person name="Gao X."/>
            <person name="Li Z."/>
            <person name="Song N."/>
            <person name="Ke X."/>
            <person name="Dai Q."/>
            <person name="Wu Y."/>
            <person name="Sun Y."/>
            <person name="Xu J.-R."/>
            <person name="Kang Z.K."/>
            <person name="Wang L."/>
            <person name="Huang L."/>
        </authorList>
    </citation>
    <scope>NUCLEOTIDE SEQUENCE [LARGE SCALE GENOMIC DNA]</scope>
    <source>
        <strain evidence="13">SXYL134</strain>
    </source>
</reference>
<evidence type="ECO:0000256" key="9">
    <source>
        <dbReference type="SAM" id="MobiDB-lite"/>
    </source>
</evidence>
<evidence type="ECO:0000256" key="10">
    <source>
        <dbReference type="SAM" id="Phobius"/>
    </source>
</evidence>
<keyword evidence="7 10" id="KW-0472">Membrane</keyword>
<keyword evidence="6 10" id="KW-1133">Transmembrane helix</keyword>
<accession>A0A194UVZ3</accession>
<dbReference type="GO" id="GO:0016020">
    <property type="term" value="C:membrane"/>
    <property type="evidence" value="ECO:0007669"/>
    <property type="project" value="UniProtKB-SubCell"/>
</dbReference>
<keyword evidence="4 8" id="KW-0863">Zinc-finger</keyword>
<dbReference type="STRING" id="694573.A0A194UVZ3"/>
<dbReference type="EMBL" id="KN714684">
    <property type="protein sequence ID" value="KUI55887.1"/>
    <property type="molecule type" value="Genomic_DNA"/>
</dbReference>
<proteinExistence type="predicted"/>
<dbReference type="Proteomes" id="UP000078576">
    <property type="component" value="Unassembled WGS sequence"/>
</dbReference>
<organism evidence="12 13">
    <name type="scientific">Cytospora mali</name>
    <name type="common">Apple Valsa canker fungus</name>
    <name type="synonym">Valsa mali</name>
    <dbReference type="NCBI Taxonomy" id="578113"/>
    <lineage>
        <taxon>Eukaryota</taxon>
        <taxon>Fungi</taxon>
        <taxon>Dikarya</taxon>
        <taxon>Ascomycota</taxon>
        <taxon>Pezizomycotina</taxon>
        <taxon>Sordariomycetes</taxon>
        <taxon>Sordariomycetidae</taxon>
        <taxon>Diaporthales</taxon>
        <taxon>Cytosporaceae</taxon>
        <taxon>Cytospora</taxon>
    </lineage>
</organism>
<evidence type="ECO:0000256" key="2">
    <source>
        <dbReference type="ARBA" id="ARBA00022692"/>
    </source>
</evidence>
<dbReference type="OrthoDB" id="5817083at2759"/>
<keyword evidence="5" id="KW-0862">Zinc</keyword>
<evidence type="ECO:0000313" key="12">
    <source>
        <dbReference type="EMBL" id="KUI55887.1"/>
    </source>
</evidence>
<dbReference type="InterPro" id="IPR013083">
    <property type="entry name" value="Znf_RING/FYVE/PHD"/>
</dbReference>
<dbReference type="AlphaFoldDB" id="A0A194UVZ3"/>
<dbReference type="PROSITE" id="PS50089">
    <property type="entry name" value="ZF_RING_2"/>
    <property type="match status" value="1"/>
</dbReference>
<feature type="region of interest" description="Disordered" evidence="9">
    <location>
        <begin position="530"/>
        <end position="552"/>
    </location>
</feature>
<dbReference type="PANTHER" id="PTHR46283">
    <property type="entry name" value="E3 UBIQUITIN-PROTEIN LIGASE MARCH5"/>
    <property type="match status" value="1"/>
</dbReference>
<dbReference type="Gene3D" id="3.30.40.10">
    <property type="entry name" value="Zinc/RING finger domain, C3HC4 (zinc finger)"/>
    <property type="match status" value="1"/>
</dbReference>
<gene>
    <name evidence="12" type="ORF">VP1G_03274</name>
</gene>
<evidence type="ECO:0000259" key="11">
    <source>
        <dbReference type="PROSITE" id="PS50089"/>
    </source>
</evidence>
<feature type="compositionally biased region" description="Low complexity" evidence="9">
    <location>
        <begin position="27"/>
        <end position="38"/>
    </location>
</feature>
<keyword evidence="13" id="KW-1185">Reference proteome</keyword>
<feature type="transmembrane region" description="Helical" evidence="10">
    <location>
        <begin position="129"/>
        <end position="149"/>
    </location>
</feature>
<evidence type="ECO:0000256" key="8">
    <source>
        <dbReference type="PROSITE-ProRule" id="PRU00175"/>
    </source>
</evidence>
<feature type="compositionally biased region" description="Low complexity" evidence="9">
    <location>
        <begin position="420"/>
        <end position="437"/>
    </location>
</feature>
<sequence>MSSSNDTDTNDAPSVASLASLNYSDMPSSSATTTNATPTPHPPLQRTQTDPNLRSCFICLQTPAETPNAVWVNACPCSLEAHEACMLRWISEHERESTKTLRCPACKGKIQTTEPKDRFVGLRDRLHKVYSRMTPAILLGIVTGCSMAGSSYYGMLSMCVFAGPGPAMGWLGLGRALADRRMNPGIPWYRWKAGWEFCFRFWLLNFIAPALMIQKALPAQLVDMLTLPASVLYGASLVFRNDMPTWPPSPAWVLTMMPWVSFSYNRIYYDFCGAYERRLNKALRGRGPPNEEVPAAAVNEGGQQANAVADNPAAAEEDDEGYFAQALRVGNAVLNLLGDEDNEEVVAEIELQLGPGEDEQAVIQELQDELNDQGIVVVEDELAGDDRGQASESQSESEQAGQDQGAAGPPPPVRVEAEADNNQPVPNNNNNNNNDNQAQEEPIRERNGTSTTLTELVNGVVTALTFPLVCWGTGEVLRYTLPEHWLARPHPRVVTGLLQEQWGRSLIGGMVFVVARDMLNLYTKHRRVQVRKHRRVRNVPRRRPQQQQQGGS</sequence>
<name>A0A194UVZ3_CYTMA</name>
<feature type="compositionally biased region" description="Low complexity" evidence="9">
    <location>
        <begin position="390"/>
        <end position="407"/>
    </location>
</feature>
<comment type="subcellular location">
    <subcellularLocation>
        <location evidence="1">Membrane</location>
        <topology evidence="1">Multi-pass membrane protein</topology>
    </subcellularLocation>
</comment>
<evidence type="ECO:0000256" key="3">
    <source>
        <dbReference type="ARBA" id="ARBA00022723"/>
    </source>
</evidence>
<keyword evidence="3" id="KW-0479">Metal-binding</keyword>
<dbReference type="SMART" id="SM00744">
    <property type="entry name" value="RINGv"/>
    <property type="match status" value="1"/>
</dbReference>
<feature type="region of interest" description="Disordered" evidence="9">
    <location>
        <begin position="384"/>
        <end position="444"/>
    </location>
</feature>
<evidence type="ECO:0000256" key="7">
    <source>
        <dbReference type="ARBA" id="ARBA00023136"/>
    </source>
</evidence>
<evidence type="ECO:0000256" key="4">
    <source>
        <dbReference type="ARBA" id="ARBA00022771"/>
    </source>
</evidence>
<protein>
    <submittedName>
        <fullName evidence="12">E3 ubiquitin-protein ligase MARCH5</fullName>
    </submittedName>
</protein>
<feature type="compositionally biased region" description="Basic residues" evidence="9">
    <location>
        <begin position="530"/>
        <end position="544"/>
    </location>
</feature>
<evidence type="ECO:0000313" key="13">
    <source>
        <dbReference type="Proteomes" id="UP000078576"/>
    </source>
</evidence>
<feature type="region of interest" description="Disordered" evidence="9">
    <location>
        <begin position="23"/>
        <end position="49"/>
    </location>
</feature>
<dbReference type="GO" id="GO:0008270">
    <property type="term" value="F:zinc ion binding"/>
    <property type="evidence" value="ECO:0007669"/>
    <property type="project" value="UniProtKB-KW"/>
</dbReference>
<dbReference type="InterPro" id="IPR001841">
    <property type="entry name" value="Znf_RING"/>
</dbReference>
<evidence type="ECO:0000256" key="1">
    <source>
        <dbReference type="ARBA" id="ARBA00004141"/>
    </source>
</evidence>
<evidence type="ECO:0000256" key="6">
    <source>
        <dbReference type="ARBA" id="ARBA00022989"/>
    </source>
</evidence>